<sequence length="346" mass="37583">MLYSAICLAPLILLPYLVNAASSISPDGVPIGSLVPAIHKTGSKTDFATIFSSIKSFKPHKQSARTFRKRDTVTPPALFEETFGPISAANNADGYMGFELLSTYDVNACAQQCNTRAFDETSGPCIFFNIWQAVVNGTPSAITCSLYNTFTDASTATNTGQGTLQISLSRGFSRISNVQDGSFQDYTCVVTQQNGCPAEPSDFWTRVFVESYDFVLVDNFPAHSGTSSCFLFFNPPDPTSPAFGSTLTYTPPLNTVAGQKYIISFFYTLNTLSPPPTTTDGPLFSVFWNNEDVLDVLQVGTEISSAYLNGQVEVTATGDDTLFFKNGVSFSHASYLDDIAVFQKWT</sequence>
<name>A0A9P5TJG3_GYMJU</name>
<evidence type="ECO:0000313" key="3">
    <source>
        <dbReference type="Proteomes" id="UP000724874"/>
    </source>
</evidence>
<dbReference type="OrthoDB" id="271448at2759"/>
<dbReference type="AlphaFoldDB" id="A0A9P5TJG3"/>
<dbReference type="EMBL" id="JADNYJ010000086">
    <property type="protein sequence ID" value="KAF8888173.1"/>
    <property type="molecule type" value="Genomic_DNA"/>
</dbReference>
<feature type="chain" id="PRO_5040219098" evidence="1">
    <location>
        <begin position="21"/>
        <end position="346"/>
    </location>
</feature>
<gene>
    <name evidence="2" type="ORF">CPB84DRAFT_1786382</name>
</gene>
<comment type="caution">
    <text evidence="2">The sequence shown here is derived from an EMBL/GenBank/DDBJ whole genome shotgun (WGS) entry which is preliminary data.</text>
</comment>
<proteinExistence type="predicted"/>
<protein>
    <submittedName>
        <fullName evidence="2">Uncharacterized protein</fullName>
    </submittedName>
</protein>
<dbReference type="Proteomes" id="UP000724874">
    <property type="component" value="Unassembled WGS sequence"/>
</dbReference>
<organism evidence="2 3">
    <name type="scientific">Gymnopilus junonius</name>
    <name type="common">Spectacular rustgill mushroom</name>
    <name type="synonym">Gymnopilus spectabilis subsp. junonius</name>
    <dbReference type="NCBI Taxonomy" id="109634"/>
    <lineage>
        <taxon>Eukaryota</taxon>
        <taxon>Fungi</taxon>
        <taxon>Dikarya</taxon>
        <taxon>Basidiomycota</taxon>
        <taxon>Agaricomycotina</taxon>
        <taxon>Agaricomycetes</taxon>
        <taxon>Agaricomycetidae</taxon>
        <taxon>Agaricales</taxon>
        <taxon>Agaricineae</taxon>
        <taxon>Hymenogastraceae</taxon>
        <taxon>Gymnopilus</taxon>
    </lineage>
</organism>
<keyword evidence="3" id="KW-1185">Reference proteome</keyword>
<evidence type="ECO:0000313" key="2">
    <source>
        <dbReference type="EMBL" id="KAF8888173.1"/>
    </source>
</evidence>
<reference evidence="2" key="1">
    <citation type="submission" date="2020-11" db="EMBL/GenBank/DDBJ databases">
        <authorList>
            <consortium name="DOE Joint Genome Institute"/>
            <person name="Ahrendt S."/>
            <person name="Riley R."/>
            <person name="Andreopoulos W."/>
            <person name="LaButti K."/>
            <person name="Pangilinan J."/>
            <person name="Ruiz-duenas F.J."/>
            <person name="Barrasa J.M."/>
            <person name="Sanchez-Garcia M."/>
            <person name="Camarero S."/>
            <person name="Miyauchi S."/>
            <person name="Serrano A."/>
            <person name="Linde D."/>
            <person name="Babiker R."/>
            <person name="Drula E."/>
            <person name="Ayuso-Fernandez I."/>
            <person name="Pacheco R."/>
            <person name="Padilla G."/>
            <person name="Ferreira P."/>
            <person name="Barriuso J."/>
            <person name="Kellner H."/>
            <person name="Castanera R."/>
            <person name="Alfaro M."/>
            <person name="Ramirez L."/>
            <person name="Pisabarro A.G."/>
            <person name="Kuo A."/>
            <person name="Tritt A."/>
            <person name="Lipzen A."/>
            <person name="He G."/>
            <person name="Yan M."/>
            <person name="Ng V."/>
            <person name="Cullen D."/>
            <person name="Martin F."/>
            <person name="Rosso M.-N."/>
            <person name="Henrissat B."/>
            <person name="Hibbett D."/>
            <person name="Martinez A.T."/>
            <person name="Grigoriev I.V."/>
        </authorList>
    </citation>
    <scope>NUCLEOTIDE SEQUENCE</scope>
    <source>
        <strain evidence="2">AH 44721</strain>
    </source>
</reference>
<keyword evidence="1" id="KW-0732">Signal</keyword>
<accession>A0A9P5TJG3</accession>
<evidence type="ECO:0000256" key="1">
    <source>
        <dbReference type="SAM" id="SignalP"/>
    </source>
</evidence>
<feature type="signal peptide" evidence="1">
    <location>
        <begin position="1"/>
        <end position="20"/>
    </location>
</feature>